<reference evidence="2" key="1">
    <citation type="submission" date="2020-05" db="EMBL/GenBank/DDBJ databases">
        <title>Genomic Encyclopedia of Type Strains, Phase IV (KMG-V): Genome sequencing to study the core and pangenomes of soil and plant-associated prokaryotes.</title>
        <authorList>
            <person name="Whitman W."/>
        </authorList>
    </citation>
    <scope>NUCLEOTIDE SEQUENCE</scope>
    <source>
        <strain evidence="2">16F</strain>
    </source>
</reference>
<dbReference type="Gene3D" id="2.60.40.3440">
    <property type="match status" value="2"/>
</dbReference>
<evidence type="ECO:0000313" key="2">
    <source>
        <dbReference type="EMBL" id="NRS93160.1"/>
    </source>
</evidence>
<accession>A0A8J8GBZ6</accession>
<evidence type="ECO:0000256" key="1">
    <source>
        <dbReference type="SAM" id="MobiDB-lite"/>
    </source>
</evidence>
<gene>
    <name evidence="2" type="ORF">HNQ03_002247</name>
</gene>
<feature type="region of interest" description="Disordered" evidence="1">
    <location>
        <begin position="1163"/>
        <end position="1182"/>
    </location>
</feature>
<protein>
    <recommendedName>
        <fullName evidence="4">Tandem-95 repeat protein</fullName>
    </recommendedName>
</protein>
<dbReference type="Proteomes" id="UP000610746">
    <property type="component" value="Unassembled WGS sequence"/>
</dbReference>
<sequence>MKTSQLYSKNKSFAVLIIFLFLTTGFTFAQVVPHKTKPNLTSETTFIGKNEKKSFSKFGLTIQSRTQLGETQLELSTQAVKINDFYSIGKVVGIHPKNNTNLEAELVFHYQDSELNGIDENKLILYSSIDNGKTWQAHENSLVDTQNNTIRLEKLKHFSLWTAAAVLVPDTASTLQNKPVTVNVLANDTGILSDAVLIVGVPTKGTAVVNPNRTVTYSPNSSFFGTDTFVYAIDNNVQPTTAANDKFIVAQSASTTLDVLSNDFDPNSDPLTVTILTAPNHGVVVVNANNTVSYTPTGDYLGLDTFTYQIDDGNGHTDTATVQVTVYQNIGASTIHYIPPRPQTGGQDAGSRINMVISTNNPAGATGIISFPGFTTADVPFTISKNVPFTFRMDNCTTNNPLEGPDHGISHLYNTVENKGMKIVTNVDVQVQVAQDVAAWQSLLVSKGQAALGNDFYAGSMAGATRLFGDANMTGDFISVMAVQDNTTVTFDVPTGATWTFKGTLLQTITVVLNAGQTYIVRAPATTTSLTSISGAHVVSSKPISFTSGTFGVTLPSAGDNGYDQGVPTHRIGSTYAVVKATSTNERIRIIATKPNTVITHNGTVVATKNAGEVHEIALPGSAGLAHSITSTEPVYLYQTSGSNLGETGVALIAPIRDDGSGIIRFQSAATGPVARVVMKTNALSTLVLTRLNSNGTTTNIPINTATATTVPNLPGNSAMNIPLSVSTNYVLEATAPVQVSMISYAGSGGAFSALSGFEDAAVAARSDNYTVGKNIARALNVLTNDTQAAGLALLIGNFTQPSNGTVVKNTNNTFTYTPNNNYLGTDEFTYIAQDADGNSSTATVKITITELDTTSVTIVVAKDRDNDGLSDEDDIDDDNDGIIDTAEGFCETTSVYTLNLNTTLSGATFGANGGNFNLVYSLTSGAAVPSIGNSFNVPFSYTDFSNIVNSQDHTWENFTIDGTNFAILPNTTSLYTGLPTDNQGIEDGSAGPSPSIDDLFRYFISTGKIVRLGNFSTTIGNLPVLTGSKTYQNIDQLPLFSRFNLTAVSGGGAGQYDNGYYANLQLQTNVNPANAGRTLPFASNYGSTYTWDYTAFSDVAGAGATNGGNRGLISIEQNTITVCNNRDTDGDGIPNYLDLDSDNDGCPDAEEGSATISYSQLVTGGPSLEGGNGTTPATPPTSGTYNTSVLLNLCAGVTCVNAVGLPQFSTLPAGYSNTTGQGVGTSADTAVNNCVCYNDPNTTTAGEETNHGITLLKRAGEENGNWPMIRKSAHTVLESNTKGFVITRATTTEITNILLPQDGMMVYDTVAKCLKLYDGSDWSCFVTPTCP</sequence>
<dbReference type="Gene3D" id="4.10.1080.10">
    <property type="entry name" value="TSP type-3 repeat"/>
    <property type="match status" value="1"/>
</dbReference>
<dbReference type="Pfam" id="PF17963">
    <property type="entry name" value="Big_9"/>
    <property type="match status" value="3"/>
</dbReference>
<dbReference type="Gene3D" id="2.60.40.2810">
    <property type="match status" value="1"/>
</dbReference>
<evidence type="ECO:0008006" key="4">
    <source>
        <dbReference type="Google" id="ProtNLM"/>
    </source>
</evidence>
<dbReference type="InterPro" id="IPR028974">
    <property type="entry name" value="TSP_type-3_rpt"/>
</dbReference>
<dbReference type="EMBL" id="JABSNO010000017">
    <property type="protein sequence ID" value="NRS93160.1"/>
    <property type="molecule type" value="Genomic_DNA"/>
</dbReference>
<evidence type="ECO:0000313" key="3">
    <source>
        <dbReference type="Proteomes" id="UP000610746"/>
    </source>
</evidence>
<organism evidence="2 3">
    <name type="scientific">Frigoriflavimonas asaccharolytica</name>
    <dbReference type="NCBI Taxonomy" id="2735899"/>
    <lineage>
        <taxon>Bacteria</taxon>
        <taxon>Pseudomonadati</taxon>
        <taxon>Bacteroidota</taxon>
        <taxon>Flavobacteriia</taxon>
        <taxon>Flavobacteriales</taxon>
        <taxon>Weeksellaceae</taxon>
        <taxon>Frigoriflavimonas</taxon>
    </lineage>
</organism>
<dbReference type="NCBIfam" id="NF012211">
    <property type="entry name" value="tand_rpt_95"/>
    <property type="match status" value="3"/>
</dbReference>
<comment type="caution">
    <text evidence="2">The sequence shown here is derived from an EMBL/GenBank/DDBJ whole genome shotgun (WGS) entry which is preliminary data.</text>
</comment>
<dbReference type="SUPFAM" id="SSF103647">
    <property type="entry name" value="TSP type-3 repeat"/>
    <property type="match status" value="1"/>
</dbReference>
<dbReference type="RefSeq" id="WP_173779738.1">
    <property type="nucleotide sequence ID" value="NZ_JABSNO010000017.1"/>
</dbReference>
<keyword evidence="3" id="KW-1185">Reference proteome</keyword>
<name>A0A8J8GBZ6_9FLAO</name>
<dbReference type="GO" id="GO:0005509">
    <property type="term" value="F:calcium ion binding"/>
    <property type="evidence" value="ECO:0007669"/>
    <property type="project" value="InterPro"/>
</dbReference>
<proteinExistence type="predicted"/>